<dbReference type="AlphaFoldDB" id="A0A7J6HZP2"/>
<dbReference type="GO" id="GO:0003676">
    <property type="term" value="F:nucleic acid binding"/>
    <property type="evidence" value="ECO:0007669"/>
    <property type="project" value="InterPro"/>
</dbReference>
<dbReference type="SUPFAM" id="SSF53098">
    <property type="entry name" value="Ribonuclease H-like"/>
    <property type="match status" value="1"/>
</dbReference>
<dbReference type="InterPro" id="IPR036397">
    <property type="entry name" value="RNaseH_sf"/>
</dbReference>
<comment type="caution">
    <text evidence="2">The sequence shown here is derived from an EMBL/GenBank/DDBJ whole genome shotgun (WGS) entry which is preliminary data.</text>
</comment>
<name>A0A7J6HZP2_CANSA</name>
<dbReference type="EMBL" id="JAATIQ010000015">
    <property type="protein sequence ID" value="KAF4400754.1"/>
    <property type="molecule type" value="Genomic_DNA"/>
</dbReference>
<protein>
    <recommendedName>
        <fullName evidence="1">RNase H type-1 domain-containing protein</fullName>
    </recommendedName>
</protein>
<gene>
    <name evidence="2" type="ORF">G4B88_001309</name>
</gene>
<evidence type="ECO:0000313" key="3">
    <source>
        <dbReference type="Proteomes" id="UP000583929"/>
    </source>
</evidence>
<reference evidence="2 3" key="1">
    <citation type="journal article" date="2020" name="bioRxiv">
        <title>Sequence and annotation of 42 cannabis genomes reveals extensive copy number variation in cannabinoid synthesis and pathogen resistance genes.</title>
        <authorList>
            <person name="Mckernan K.J."/>
            <person name="Helbert Y."/>
            <person name="Kane L.T."/>
            <person name="Ebling H."/>
            <person name="Zhang L."/>
            <person name="Liu B."/>
            <person name="Eaton Z."/>
            <person name="Mclaughlin S."/>
            <person name="Kingan S."/>
            <person name="Baybayan P."/>
            <person name="Concepcion G."/>
            <person name="Jordan M."/>
            <person name="Riva A."/>
            <person name="Barbazuk W."/>
            <person name="Harkins T."/>
        </authorList>
    </citation>
    <scope>NUCLEOTIDE SEQUENCE [LARGE SCALE GENOMIC DNA]</scope>
    <source>
        <strain evidence="3">cv. Jamaican Lion 4</strain>
        <tissue evidence="2">Leaf</tissue>
    </source>
</reference>
<dbReference type="Gene3D" id="3.30.420.10">
    <property type="entry name" value="Ribonuclease H-like superfamily/Ribonuclease H"/>
    <property type="match status" value="1"/>
</dbReference>
<dbReference type="InterPro" id="IPR012337">
    <property type="entry name" value="RNaseH-like_sf"/>
</dbReference>
<accession>A0A7J6HZP2</accession>
<proteinExistence type="predicted"/>
<dbReference type="GO" id="GO:0004523">
    <property type="term" value="F:RNA-DNA hybrid ribonuclease activity"/>
    <property type="evidence" value="ECO:0007669"/>
    <property type="project" value="InterPro"/>
</dbReference>
<dbReference type="Pfam" id="PF13456">
    <property type="entry name" value="RVT_3"/>
    <property type="match status" value="1"/>
</dbReference>
<sequence>MVTRYFGKELWKLRIYCGEEILLNVAGLAVLSISRTEAKWEAKMCKKDAISPMEAEIQAILLAILWAKDKGWQDITIFSNAQAVVNALNNSSSPPD</sequence>
<evidence type="ECO:0000259" key="1">
    <source>
        <dbReference type="Pfam" id="PF13456"/>
    </source>
</evidence>
<organism evidence="2 3">
    <name type="scientific">Cannabis sativa</name>
    <name type="common">Hemp</name>
    <name type="synonym">Marijuana</name>
    <dbReference type="NCBI Taxonomy" id="3483"/>
    <lineage>
        <taxon>Eukaryota</taxon>
        <taxon>Viridiplantae</taxon>
        <taxon>Streptophyta</taxon>
        <taxon>Embryophyta</taxon>
        <taxon>Tracheophyta</taxon>
        <taxon>Spermatophyta</taxon>
        <taxon>Magnoliopsida</taxon>
        <taxon>eudicotyledons</taxon>
        <taxon>Gunneridae</taxon>
        <taxon>Pentapetalae</taxon>
        <taxon>rosids</taxon>
        <taxon>fabids</taxon>
        <taxon>Rosales</taxon>
        <taxon>Cannabaceae</taxon>
        <taxon>Cannabis</taxon>
    </lineage>
</organism>
<dbReference type="Proteomes" id="UP000583929">
    <property type="component" value="Unassembled WGS sequence"/>
</dbReference>
<feature type="domain" description="RNase H type-1" evidence="1">
    <location>
        <begin position="30"/>
        <end position="92"/>
    </location>
</feature>
<dbReference type="InterPro" id="IPR002156">
    <property type="entry name" value="RNaseH_domain"/>
</dbReference>
<evidence type="ECO:0000313" key="2">
    <source>
        <dbReference type="EMBL" id="KAF4400754.1"/>
    </source>
</evidence>
<keyword evidence="3" id="KW-1185">Reference proteome</keyword>